<sequence length="223" mass="24980">MNEIFLAEVSKNWKKVQAMIKDVIDYGVDEGIIQKRQDKKGAQGFSLTSLIKAAEADIDQNDKRLGDARFHLPTNDITLMHSAVPFLPLPAAIFCAIINVIMPGLGTIMSGFFALCLGQTRVNYREGQKLMTILINSLVGISQFFTITFLLVGWFWSMAWGGLLIIYSVQYRDALRQRRQEAIATAALEALTQDTILHRRDVKTLVTELKEKTETRKDGGQSA</sequence>
<dbReference type="PANTHER" id="PTHR21676">
    <property type="entry name" value="PROTEIN STUM"/>
    <property type="match status" value="1"/>
</dbReference>
<feature type="transmembrane region" description="Helical" evidence="5">
    <location>
        <begin position="91"/>
        <end position="118"/>
    </location>
</feature>
<keyword evidence="6" id="KW-1185">Reference proteome</keyword>
<proteinExistence type="predicted"/>
<feature type="transmembrane region" description="Helical" evidence="5">
    <location>
        <begin position="130"/>
        <end position="147"/>
    </location>
</feature>
<evidence type="ECO:0000256" key="1">
    <source>
        <dbReference type="ARBA" id="ARBA00004141"/>
    </source>
</evidence>
<evidence type="ECO:0000256" key="2">
    <source>
        <dbReference type="ARBA" id="ARBA00022692"/>
    </source>
</evidence>
<dbReference type="PANTHER" id="PTHR21676:SF7">
    <property type="entry name" value="PROTEIN SPEC3"/>
    <property type="match status" value="1"/>
</dbReference>
<dbReference type="GO" id="GO:0071683">
    <property type="term" value="C:sensory dendrite"/>
    <property type="evidence" value="ECO:0007669"/>
    <property type="project" value="TreeGrafter"/>
</dbReference>
<evidence type="ECO:0000256" key="5">
    <source>
        <dbReference type="SAM" id="Phobius"/>
    </source>
</evidence>
<dbReference type="GO" id="GO:0019230">
    <property type="term" value="P:proprioception"/>
    <property type="evidence" value="ECO:0007669"/>
    <property type="project" value="TreeGrafter"/>
</dbReference>
<accession>A0A0R3S3I9</accession>
<evidence type="ECO:0000313" key="7">
    <source>
        <dbReference type="WBParaSite" id="EEL_0000933101-mRNA-1"/>
    </source>
</evidence>
<dbReference type="Pfam" id="PF15795">
    <property type="entry name" value="Spec3"/>
    <property type="match status" value="1"/>
</dbReference>
<evidence type="ECO:0000256" key="3">
    <source>
        <dbReference type="ARBA" id="ARBA00022989"/>
    </source>
</evidence>
<name>A0A0R3S3I9_9BILA</name>
<comment type="subcellular location">
    <subcellularLocation>
        <location evidence="1">Membrane</location>
        <topology evidence="1">Multi-pass membrane protein</topology>
    </subcellularLocation>
</comment>
<protein>
    <submittedName>
        <fullName evidence="7">DUF1707 and DUF4870 domain-containing protein</fullName>
    </submittedName>
</protein>
<reference evidence="7" key="1">
    <citation type="submission" date="2017-02" db="UniProtKB">
        <authorList>
            <consortium name="WormBaseParasite"/>
        </authorList>
    </citation>
    <scope>IDENTIFICATION</scope>
</reference>
<dbReference type="InterPro" id="IPR026673">
    <property type="entry name" value="SPEC3/Stum"/>
</dbReference>
<dbReference type="WBParaSite" id="EEL_0000933101-mRNA-1">
    <property type="protein sequence ID" value="EEL_0000933101-mRNA-1"/>
    <property type="gene ID" value="EEL_0000933101"/>
</dbReference>
<dbReference type="AlphaFoldDB" id="A0A0R3S3I9"/>
<dbReference type="Proteomes" id="UP000050640">
    <property type="component" value="Unplaced"/>
</dbReference>
<evidence type="ECO:0000256" key="4">
    <source>
        <dbReference type="ARBA" id="ARBA00023136"/>
    </source>
</evidence>
<evidence type="ECO:0000313" key="6">
    <source>
        <dbReference type="Proteomes" id="UP000050640"/>
    </source>
</evidence>
<dbReference type="GO" id="GO:0042330">
    <property type="term" value="P:taxis"/>
    <property type="evidence" value="ECO:0007669"/>
    <property type="project" value="TreeGrafter"/>
</dbReference>
<keyword evidence="4 5" id="KW-0472">Membrane</keyword>
<organism evidence="6 7">
    <name type="scientific">Elaeophora elaphi</name>
    <dbReference type="NCBI Taxonomy" id="1147741"/>
    <lineage>
        <taxon>Eukaryota</taxon>
        <taxon>Metazoa</taxon>
        <taxon>Ecdysozoa</taxon>
        <taxon>Nematoda</taxon>
        <taxon>Chromadorea</taxon>
        <taxon>Rhabditida</taxon>
        <taxon>Spirurina</taxon>
        <taxon>Spiruromorpha</taxon>
        <taxon>Filarioidea</taxon>
        <taxon>Onchocercidae</taxon>
        <taxon>Elaeophora</taxon>
    </lineage>
</organism>
<dbReference type="GO" id="GO:0050954">
    <property type="term" value="P:sensory perception of mechanical stimulus"/>
    <property type="evidence" value="ECO:0007669"/>
    <property type="project" value="TreeGrafter"/>
</dbReference>
<feature type="transmembrane region" description="Helical" evidence="5">
    <location>
        <begin position="153"/>
        <end position="169"/>
    </location>
</feature>
<dbReference type="GO" id="GO:0016020">
    <property type="term" value="C:membrane"/>
    <property type="evidence" value="ECO:0007669"/>
    <property type="project" value="UniProtKB-SubCell"/>
</dbReference>
<keyword evidence="2 5" id="KW-0812">Transmembrane</keyword>
<keyword evidence="3 5" id="KW-1133">Transmembrane helix</keyword>